<sequence>MSTATDYKQSAAEQRSAVSSALETPDGATPPDLTTYLVSYAKAHPDVAALWCFGVGFVLGWKLKPW</sequence>
<evidence type="ECO:0000313" key="2">
    <source>
        <dbReference type="EMBL" id="TWU00652.1"/>
    </source>
</evidence>
<evidence type="ECO:0000256" key="1">
    <source>
        <dbReference type="SAM" id="MobiDB-lite"/>
    </source>
</evidence>
<comment type="caution">
    <text evidence="2">The sequence shown here is derived from an EMBL/GenBank/DDBJ whole genome shotgun (WGS) entry which is preliminary data.</text>
</comment>
<name>A0A5C6ANR2_9BACT</name>
<keyword evidence="3" id="KW-1185">Reference proteome</keyword>
<feature type="region of interest" description="Disordered" evidence="1">
    <location>
        <begin position="1"/>
        <end position="29"/>
    </location>
</feature>
<dbReference type="OrthoDB" id="290375at2"/>
<proteinExistence type="predicted"/>
<dbReference type="RefSeq" id="WP_146444300.1">
    <property type="nucleotide sequence ID" value="NZ_SJPR01000001.1"/>
</dbReference>
<evidence type="ECO:0000313" key="3">
    <source>
        <dbReference type="Proteomes" id="UP000317421"/>
    </source>
</evidence>
<dbReference type="Proteomes" id="UP000317421">
    <property type="component" value="Unassembled WGS sequence"/>
</dbReference>
<gene>
    <name evidence="2" type="ORF">Pla108_16040</name>
</gene>
<dbReference type="EMBL" id="SJPR01000001">
    <property type="protein sequence ID" value="TWU00652.1"/>
    <property type="molecule type" value="Genomic_DNA"/>
</dbReference>
<dbReference type="AlphaFoldDB" id="A0A5C6ANR2"/>
<organism evidence="2 3">
    <name type="scientific">Botrimarina colliarenosi</name>
    <dbReference type="NCBI Taxonomy" id="2528001"/>
    <lineage>
        <taxon>Bacteria</taxon>
        <taxon>Pseudomonadati</taxon>
        <taxon>Planctomycetota</taxon>
        <taxon>Planctomycetia</taxon>
        <taxon>Pirellulales</taxon>
        <taxon>Lacipirellulaceae</taxon>
        <taxon>Botrimarina</taxon>
    </lineage>
</organism>
<reference evidence="2 3" key="1">
    <citation type="submission" date="2019-02" db="EMBL/GenBank/DDBJ databases">
        <title>Deep-cultivation of Planctomycetes and their phenomic and genomic characterization uncovers novel biology.</title>
        <authorList>
            <person name="Wiegand S."/>
            <person name="Jogler M."/>
            <person name="Boedeker C."/>
            <person name="Pinto D."/>
            <person name="Vollmers J."/>
            <person name="Rivas-Marin E."/>
            <person name="Kohn T."/>
            <person name="Peeters S.H."/>
            <person name="Heuer A."/>
            <person name="Rast P."/>
            <person name="Oberbeckmann S."/>
            <person name="Bunk B."/>
            <person name="Jeske O."/>
            <person name="Meyerdierks A."/>
            <person name="Storesund J.E."/>
            <person name="Kallscheuer N."/>
            <person name="Luecker S."/>
            <person name="Lage O.M."/>
            <person name="Pohl T."/>
            <person name="Merkel B.J."/>
            <person name="Hornburger P."/>
            <person name="Mueller R.-W."/>
            <person name="Bruemmer F."/>
            <person name="Labrenz M."/>
            <person name="Spormann A.M."/>
            <person name="Op Den Camp H."/>
            <person name="Overmann J."/>
            <person name="Amann R."/>
            <person name="Jetten M.S.M."/>
            <person name="Mascher T."/>
            <person name="Medema M.H."/>
            <person name="Devos D.P."/>
            <person name="Kaster A.-K."/>
            <person name="Ovreas L."/>
            <person name="Rohde M."/>
            <person name="Galperin M.Y."/>
            <person name="Jogler C."/>
        </authorList>
    </citation>
    <scope>NUCLEOTIDE SEQUENCE [LARGE SCALE GENOMIC DNA]</scope>
    <source>
        <strain evidence="2 3">Pla108</strain>
    </source>
</reference>
<feature type="compositionally biased region" description="Polar residues" evidence="1">
    <location>
        <begin position="1"/>
        <end position="22"/>
    </location>
</feature>
<protein>
    <submittedName>
        <fullName evidence="2">Uncharacterized protein</fullName>
    </submittedName>
</protein>
<accession>A0A5C6ANR2</accession>